<reference evidence="6 7" key="1">
    <citation type="journal article" date="2014" name="Genome Biol. Evol.">
        <title>Acetic acid bacteria genomes reveal functional traits for adaptation to life in insect guts.</title>
        <authorList>
            <person name="Chouaia B."/>
            <person name="Gaiarsa S."/>
            <person name="Crotti E."/>
            <person name="Comandatore F."/>
            <person name="Degli Esposti M."/>
            <person name="Ricci I."/>
            <person name="Alma A."/>
            <person name="Favia G."/>
            <person name="Bandi C."/>
            <person name="Daffonchio D."/>
        </authorList>
    </citation>
    <scope>NUCLEOTIDE SEQUENCE [LARGE SCALE GENOMIC DNA]</scope>
    <source>
        <strain evidence="6 7">SF2.1</strain>
    </source>
</reference>
<evidence type="ECO:0000256" key="4">
    <source>
        <dbReference type="ARBA" id="ARBA00023163"/>
    </source>
</evidence>
<dbReference type="InterPro" id="IPR036390">
    <property type="entry name" value="WH_DNA-bd_sf"/>
</dbReference>
<dbReference type="EMBL" id="CBLX010000024">
    <property type="protein sequence ID" value="CDG40997.1"/>
    <property type="molecule type" value="Genomic_DNA"/>
</dbReference>
<keyword evidence="4" id="KW-0804">Transcription</keyword>
<dbReference type="Gene3D" id="1.10.10.10">
    <property type="entry name" value="Winged helix-like DNA-binding domain superfamily/Winged helix DNA-binding domain"/>
    <property type="match status" value="1"/>
</dbReference>
<dbReference type="SUPFAM" id="SSF46785">
    <property type="entry name" value="Winged helix' DNA-binding domain"/>
    <property type="match status" value="1"/>
</dbReference>
<dbReference type="InterPro" id="IPR000847">
    <property type="entry name" value="LysR_HTH_N"/>
</dbReference>
<dbReference type="Pfam" id="PF03466">
    <property type="entry name" value="LysR_substrate"/>
    <property type="match status" value="1"/>
</dbReference>
<dbReference type="PANTHER" id="PTHR30537">
    <property type="entry name" value="HTH-TYPE TRANSCRIPTIONAL REGULATOR"/>
    <property type="match status" value="1"/>
</dbReference>
<dbReference type="CDD" id="cd08422">
    <property type="entry name" value="PBP2_CrgA_like"/>
    <property type="match status" value="1"/>
</dbReference>
<evidence type="ECO:0000256" key="3">
    <source>
        <dbReference type="ARBA" id="ARBA00023125"/>
    </source>
</evidence>
<evidence type="ECO:0000313" key="7">
    <source>
        <dbReference type="Proteomes" id="UP000027583"/>
    </source>
</evidence>
<dbReference type="Gene3D" id="3.40.190.290">
    <property type="match status" value="1"/>
</dbReference>
<dbReference type="PANTHER" id="PTHR30537:SF5">
    <property type="entry name" value="HTH-TYPE TRANSCRIPTIONAL ACTIVATOR TTDR-RELATED"/>
    <property type="match status" value="1"/>
</dbReference>
<dbReference type="AlphaFoldDB" id="A0A060QM67"/>
<accession>A0A060QM67</accession>
<dbReference type="Pfam" id="PF00126">
    <property type="entry name" value="HTH_1"/>
    <property type="match status" value="1"/>
</dbReference>
<protein>
    <submittedName>
        <fullName evidence="6">Transcriptional regulator, LysR family</fullName>
    </submittedName>
</protein>
<dbReference type="InterPro" id="IPR036388">
    <property type="entry name" value="WH-like_DNA-bd_sf"/>
</dbReference>
<dbReference type="Proteomes" id="UP000027583">
    <property type="component" value="Unassembled WGS sequence"/>
</dbReference>
<dbReference type="GO" id="GO:0043565">
    <property type="term" value="F:sequence-specific DNA binding"/>
    <property type="evidence" value="ECO:0007669"/>
    <property type="project" value="TreeGrafter"/>
</dbReference>
<feature type="domain" description="HTH lysR-type" evidence="5">
    <location>
        <begin position="29"/>
        <end position="86"/>
    </location>
</feature>
<evidence type="ECO:0000313" key="6">
    <source>
        <dbReference type="EMBL" id="CDG40997.1"/>
    </source>
</evidence>
<dbReference type="PROSITE" id="PS50931">
    <property type="entry name" value="HTH_LYSR"/>
    <property type="match status" value="1"/>
</dbReference>
<sequence length="329" mass="36401">MIDHRQSGARQYIEIMATDRFHFMTQRLPDFEALAIFARVVELGSFSAAAQALGLSRPTISKAIARLEQSTGTYVLNRTSRQLALTETGQRVLAHANRILSEGEAAEAELRQAVHHPHGLLRLTAPISFGLNHVAPLLPDFLTRYPEIHLAMTYADTQLDLIGGGFDIAIRIAAHAPSSLRALRLCRIPLFLVASPDYLARHGAPSHPRDLRQHDGLIYEGTQPPGAWRMSRDGETMQVDPPTSRYRSNNAEAFLPALRAGLGIGIFPEFMIAQDIQNGTLIRLMPEWSLPETELCLLTPPGRSHPARVSAFLDHIGGALRKSPWRHST</sequence>
<gene>
    <name evidence="6" type="ORF">ASAP_2952</name>
</gene>
<dbReference type="eggNOG" id="COG0583">
    <property type="taxonomic scope" value="Bacteria"/>
</dbReference>
<dbReference type="GO" id="GO:0006351">
    <property type="term" value="P:DNA-templated transcription"/>
    <property type="evidence" value="ECO:0007669"/>
    <property type="project" value="TreeGrafter"/>
</dbReference>
<evidence type="ECO:0000259" key="5">
    <source>
        <dbReference type="PROSITE" id="PS50931"/>
    </source>
</evidence>
<evidence type="ECO:0000256" key="1">
    <source>
        <dbReference type="ARBA" id="ARBA00009437"/>
    </source>
</evidence>
<proteinExistence type="inferred from homology"/>
<dbReference type="GO" id="GO:0003700">
    <property type="term" value="F:DNA-binding transcription factor activity"/>
    <property type="evidence" value="ECO:0007669"/>
    <property type="project" value="InterPro"/>
</dbReference>
<keyword evidence="3" id="KW-0238">DNA-binding</keyword>
<evidence type="ECO:0000256" key="2">
    <source>
        <dbReference type="ARBA" id="ARBA00023015"/>
    </source>
</evidence>
<reference evidence="6 7" key="2">
    <citation type="journal article" date="2014" name="PLoS ONE">
        <title>Evolution of mitochondria reconstructed from the energy metabolism of living bacteria.</title>
        <authorList>
            <person name="Degli Esposti M."/>
            <person name="Chouaia B."/>
            <person name="Comandatore F."/>
            <person name="Crotti E."/>
            <person name="Sassera D."/>
            <person name="Lievens P.M."/>
            <person name="Daffonchio D."/>
            <person name="Bandi C."/>
        </authorList>
    </citation>
    <scope>NUCLEOTIDE SEQUENCE [LARGE SCALE GENOMIC DNA]</scope>
    <source>
        <strain evidence="6 7">SF2.1</strain>
    </source>
</reference>
<organism evidence="6 7">
    <name type="scientific">Asaia bogorensis</name>
    <dbReference type="NCBI Taxonomy" id="91915"/>
    <lineage>
        <taxon>Bacteria</taxon>
        <taxon>Pseudomonadati</taxon>
        <taxon>Pseudomonadota</taxon>
        <taxon>Alphaproteobacteria</taxon>
        <taxon>Acetobacterales</taxon>
        <taxon>Acetobacteraceae</taxon>
        <taxon>Asaia</taxon>
    </lineage>
</organism>
<name>A0A060QM67_9PROT</name>
<dbReference type="InterPro" id="IPR058163">
    <property type="entry name" value="LysR-type_TF_proteobact-type"/>
</dbReference>
<keyword evidence="2" id="KW-0805">Transcription regulation</keyword>
<dbReference type="InterPro" id="IPR005119">
    <property type="entry name" value="LysR_subst-bd"/>
</dbReference>
<comment type="caution">
    <text evidence="6">The sequence shown here is derived from an EMBL/GenBank/DDBJ whole genome shotgun (WGS) entry which is preliminary data.</text>
</comment>
<dbReference type="SUPFAM" id="SSF53850">
    <property type="entry name" value="Periplasmic binding protein-like II"/>
    <property type="match status" value="1"/>
</dbReference>
<comment type="similarity">
    <text evidence="1">Belongs to the LysR transcriptional regulatory family.</text>
</comment>
<dbReference type="FunFam" id="1.10.10.10:FF:000001">
    <property type="entry name" value="LysR family transcriptional regulator"/>
    <property type="match status" value="1"/>
</dbReference>
<dbReference type="PRINTS" id="PR00039">
    <property type="entry name" value="HTHLYSR"/>
</dbReference>